<feature type="domain" description="Tn3 transposase DDE" evidence="5">
    <location>
        <begin position="607"/>
        <end position="999"/>
    </location>
</feature>
<gene>
    <name evidence="7" type="ORF">LDG_5944</name>
</gene>
<dbReference type="STRING" id="658187.LDG_5944"/>
<keyword evidence="3" id="KW-0238">DNA-binding</keyword>
<keyword evidence="4" id="KW-0233">DNA recombination</keyword>
<dbReference type="AlphaFoldDB" id="G9ELE6"/>
<evidence type="ECO:0000256" key="1">
    <source>
        <dbReference type="ARBA" id="ARBA00009402"/>
    </source>
</evidence>
<feature type="domain" description="DUF4158" evidence="6">
    <location>
        <begin position="24"/>
        <end position="185"/>
    </location>
</feature>
<dbReference type="InterPro" id="IPR002513">
    <property type="entry name" value="Tn3_Tnp_DDE_dom"/>
</dbReference>
<keyword evidence="2" id="KW-0815">Transposition</keyword>
<dbReference type="Pfam" id="PF13700">
    <property type="entry name" value="DUF4158"/>
    <property type="match status" value="1"/>
</dbReference>
<dbReference type="GO" id="GO:0003677">
    <property type="term" value="F:DNA binding"/>
    <property type="evidence" value="ECO:0007669"/>
    <property type="project" value="UniProtKB-KW"/>
</dbReference>
<evidence type="ECO:0000313" key="7">
    <source>
        <dbReference type="EMBL" id="EHL31781.1"/>
    </source>
</evidence>
<dbReference type="InterPro" id="IPR047653">
    <property type="entry name" value="Tn3-like_transpos"/>
</dbReference>
<dbReference type="InParanoid" id="G9ELE6"/>
<dbReference type="Proteomes" id="UP000002770">
    <property type="component" value="Unassembled WGS sequence"/>
</dbReference>
<evidence type="ECO:0000313" key="8">
    <source>
        <dbReference type="Proteomes" id="UP000002770"/>
    </source>
</evidence>
<dbReference type="HOGENOM" id="CLU_009098_0_0_6"/>
<evidence type="ECO:0000259" key="6">
    <source>
        <dbReference type="Pfam" id="PF13700"/>
    </source>
</evidence>
<keyword evidence="8" id="KW-1185">Reference proteome</keyword>
<dbReference type="EMBL" id="JH413808">
    <property type="protein sequence ID" value="EHL31781.1"/>
    <property type="molecule type" value="Genomic_DNA"/>
</dbReference>
<dbReference type="GO" id="GO:0006313">
    <property type="term" value="P:DNA transposition"/>
    <property type="evidence" value="ECO:0007669"/>
    <property type="project" value="InterPro"/>
</dbReference>
<accession>G9ELE6</accession>
<sequence>MRNQSSQTYVFLNPNMTLKNRLQLLSEAEIEELYARPDFNEAERELYFTMNQQEMDALRQYSATKTRVAFILQLGYFKASQQIFAFTFDEVRDDVDYILSKYYKTEKSDFKITRQTLSQQKSVILNLFGYQDWSSVQVPLVEAHLCELLRYYPKGHDTFRQLMVYLENKKILLPTYRTMQDLFTRAFSTEKERLEKLILLIPQKQQEKLSDLIKREDGITKLNVIRADQKNFKYTPIKEEAAKAVEIAELYKFAKEFIPTLQLSKNAIRYYADLAEQYAASRLRRLNQPQQWLQALCFVYHRYQQIMDNLITSFMFHIRAILADAKKYADKALAEYNSGLVVDIPKLAKFIKWFPNRKYGLNHEELNREAYKILPEKQFPIIAEYLGGRVFDKKAAMRDYYLEISRQFSLYLRPVLIHVPFTYFRENSDIMDFIKILKNHYGVRKKGPSSFKLPKEIEDRISKTALPYLKIDADDEQVDPHLFEFFVYQKMYRRLDKGLLCCNDSVTYCDIDHDLVSEDVVDNVEKIADEFGYKKIPIYCDKRLDDVLQELDRAWTRTIGRITRGENLAFKIKETKSGEQDWSLSYDSHEKLDDNFFRTVPQVEIPDIMMHMGDLTDMWGAFTHMKTRRNHKTKPAKTAVNACVLANAFGISTEKMADMSDMSFNLLRSTQEDYIRIDTMCAANDRAGNLVHALPIFKLWDLIDNKTLGDADGQKLPTSESTIQSRYSTKYLGKAPGISVYTLIANFIAVNAKNIGLNEYEGHSLYDVINGNKTDIQIDMVTGDNHSLNQLNFVILDSIDVDYVPSIKDIKEACSDLFSINPIDNYTGIIRPRGVINVPLIRTHKRGILRVLLSLLMQENTQSTIVKKINSSARYTGLKKALFEYNKLLKSIHVLNLIDNMTLRKAIRTARNRTEAYHQLQGLIRKIYKGVFKGKKIVNNRVSAHAVRLVANNIIAHNSVILNMIYEQMLAEGVSQDIIDKFARISPIAWAHIAFTGKYNFKKSNGEIDINAMASAIEKHLKKHFWKAA</sequence>
<comment type="similarity">
    <text evidence="1">Belongs to the transposase 7 family.</text>
</comment>
<proteinExistence type="inferred from homology"/>
<evidence type="ECO:0000256" key="4">
    <source>
        <dbReference type="ARBA" id="ARBA00023172"/>
    </source>
</evidence>
<dbReference type="eggNOG" id="COG4644">
    <property type="taxonomic scope" value="Bacteria"/>
</dbReference>
<protein>
    <recommendedName>
        <fullName evidence="9">Transposase</fullName>
    </recommendedName>
</protein>
<dbReference type="InterPro" id="IPR025296">
    <property type="entry name" value="DUF4158"/>
</dbReference>
<evidence type="ECO:0000259" key="5">
    <source>
        <dbReference type="Pfam" id="PF01526"/>
    </source>
</evidence>
<evidence type="ECO:0000256" key="3">
    <source>
        <dbReference type="ARBA" id="ARBA00023125"/>
    </source>
</evidence>
<organism evidence="7 8">
    <name type="scientific">Legionella drancourtii LLAP12</name>
    <dbReference type="NCBI Taxonomy" id="658187"/>
    <lineage>
        <taxon>Bacteria</taxon>
        <taxon>Pseudomonadati</taxon>
        <taxon>Pseudomonadota</taxon>
        <taxon>Gammaproteobacteria</taxon>
        <taxon>Legionellales</taxon>
        <taxon>Legionellaceae</taxon>
        <taxon>Legionella</taxon>
    </lineage>
</organism>
<dbReference type="NCBIfam" id="NF033527">
    <property type="entry name" value="transpos_Tn3"/>
    <property type="match status" value="1"/>
</dbReference>
<name>G9ELE6_9GAMM</name>
<dbReference type="Pfam" id="PF01526">
    <property type="entry name" value="DDE_Tnp_Tn3"/>
    <property type="match status" value="1"/>
</dbReference>
<dbReference type="GO" id="GO:0004803">
    <property type="term" value="F:transposase activity"/>
    <property type="evidence" value="ECO:0007669"/>
    <property type="project" value="InterPro"/>
</dbReference>
<reference evidence="7 8" key="1">
    <citation type="journal article" date="2011" name="BMC Genomics">
        <title>Insight into cross-talk between intra-amoebal pathogens.</title>
        <authorList>
            <person name="Gimenez G."/>
            <person name="Bertelli C."/>
            <person name="Moliner C."/>
            <person name="Robert C."/>
            <person name="Raoult D."/>
            <person name="Fournier P.E."/>
            <person name="Greub G."/>
        </authorList>
    </citation>
    <scope>NUCLEOTIDE SEQUENCE [LARGE SCALE GENOMIC DNA]</scope>
    <source>
        <strain evidence="7 8">LLAP12</strain>
    </source>
</reference>
<evidence type="ECO:0008006" key="9">
    <source>
        <dbReference type="Google" id="ProtNLM"/>
    </source>
</evidence>
<evidence type="ECO:0000256" key="2">
    <source>
        <dbReference type="ARBA" id="ARBA00022578"/>
    </source>
</evidence>